<evidence type="ECO:0000313" key="2">
    <source>
        <dbReference type="Proteomes" id="UP000032180"/>
    </source>
</evidence>
<accession>A0A0D9WU81</accession>
<reference evidence="1 2" key="1">
    <citation type="submission" date="2012-08" db="EMBL/GenBank/DDBJ databases">
        <title>Oryza genome evolution.</title>
        <authorList>
            <person name="Wing R.A."/>
        </authorList>
    </citation>
    <scope>NUCLEOTIDE SEQUENCE</scope>
</reference>
<dbReference type="AlphaFoldDB" id="A0A0D9WU81"/>
<dbReference type="Proteomes" id="UP000032180">
    <property type="component" value="Chromosome 6"/>
</dbReference>
<sequence length="65" mass="7294">MPASLRLVTACCRHREFCDLRPGAIAAVAPRPIPSRWCVPSQNRNLGCFSWLKPRSKGLSERDDV</sequence>
<reference evidence="2" key="2">
    <citation type="submission" date="2013-12" db="EMBL/GenBank/DDBJ databases">
        <authorList>
            <person name="Yu Y."/>
            <person name="Lee S."/>
            <person name="de Baynast K."/>
            <person name="Wissotski M."/>
            <person name="Liu L."/>
            <person name="Talag J."/>
            <person name="Goicoechea J."/>
            <person name="Angelova A."/>
            <person name="Jetty R."/>
            <person name="Kudrna D."/>
            <person name="Golser W."/>
            <person name="Rivera L."/>
            <person name="Zhang J."/>
            <person name="Wing R."/>
        </authorList>
    </citation>
    <scope>NUCLEOTIDE SEQUENCE</scope>
</reference>
<dbReference type="Gramene" id="LPERR06G23200.1">
    <property type="protein sequence ID" value="LPERR06G23200.1"/>
    <property type="gene ID" value="LPERR06G23200"/>
</dbReference>
<name>A0A0D9WU81_9ORYZ</name>
<proteinExistence type="predicted"/>
<evidence type="ECO:0000313" key="1">
    <source>
        <dbReference type="EnsemblPlants" id="LPERR06G23200.1"/>
    </source>
</evidence>
<keyword evidence="2" id="KW-1185">Reference proteome</keyword>
<organism evidence="1 2">
    <name type="scientific">Leersia perrieri</name>
    <dbReference type="NCBI Taxonomy" id="77586"/>
    <lineage>
        <taxon>Eukaryota</taxon>
        <taxon>Viridiplantae</taxon>
        <taxon>Streptophyta</taxon>
        <taxon>Embryophyta</taxon>
        <taxon>Tracheophyta</taxon>
        <taxon>Spermatophyta</taxon>
        <taxon>Magnoliopsida</taxon>
        <taxon>Liliopsida</taxon>
        <taxon>Poales</taxon>
        <taxon>Poaceae</taxon>
        <taxon>BOP clade</taxon>
        <taxon>Oryzoideae</taxon>
        <taxon>Oryzeae</taxon>
        <taxon>Oryzinae</taxon>
        <taxon>Leersia</taxon>
    </lineage>
</organism>
<dbReference type="HOGENOM" id="CLU_2852932_0_0_1"/>
<dbReference type="EnsemblPlants" id="LPERR06G23200.1">
    <property type="protein sequence ID" value="LPERR06G23200.1"/>
    <property type="gene ID" value="LPERR06G23200"/>
</dbReference>
<reference evidence="1" key="3">
    <citation type="submission" date="2015-04" db="UniProtKB">
        <authorList>
            <consortium name="EnsemblPlants"/>
        </authorList>
    </citation>
    <scope>IDENTIFICATION</scope>
</reference>
<protein>
    <submittedName>
        <fullName evidence="1">Uncharacterized protein</fullName>
    </submittedName>
</protein>